<name>A0A8J3PUM3_9ACTN</name>
<keyword evidence="8" id="KW-1185">Reference proteome</keyword>
<dbReference type="Proteomes" id="UP000630097">
    <property type="component" value="Unassembled WGS sequence"/>
</dbReference>
<protein>
    <submittedName>
        <fullName evidence="7">Sarcosine oxidase</fullName>
    </submittedName>
</protein>
<dbReference type="InterPro" id="IPR045170">
    <property type="entry name" value="MTOX"/>
</dbReference>
<dbReference type="InterPro" id="IPR006076">
    <property type="entry name" value="FAD-dep_OxRdtase"/>
</dbReference>
<dbReference type="PANTHER" id="PTHR10961:SF46">
    <property type="entry name" value="PEROXISOMAL SARCOSINE OXIDASE"/>
    <property type="match status" value="1"/>
</dbReference>
<dbReference type="InterPro" id="IPR036188">
    <property type="entry name" value="FAD/NAD-bd_sf"/>
</dbReference>
<gene>
    <name evidence="7" type="ORF">Pka01_44300</name>
</gene>
<dbReference type="EMBL" id="BONV01000019">
    <property type="protein sequence ID" value="GIG81303.1"/>
    <property type="molecule type" value="Genomic_DNA"/>
</dbReference>
<dbReference type="RefSeq" id="WP_203884677.1">
    <property type="nucleotide sequence ID" value="NZ_BAABHH010000018.1"/>
</dbReference>
<evidence type="ECO:0000313" key="7">
    <source>
        <dbReference type="EMBL" id="GIG81303.1"/>
    </source>
</evidence>
<evidence type="ECO:0000256" key="4">
    <source>
        <dbReference type="ARBA" id="ARBA00023002"/>
    </source>
</evidence>
<feature type="domain" description="FAD dependent oxidoreductase" evidence="6">
    <location>
        <begin position="4"/>
        <end position="340"/>
    </location>
</feature>
<dbReference type="SUPFAM" id="SSF51905">
    <property type="entry name" value="FAD/NAD(P)-binding domain"/>
    <property type="match status" value="1"/>
</dbReference>
<keyword evidence="3" id="KW-0274">FAD</keyword>
<dbReference type="Gene3D" id="3.30.9.10">
    <property type="entry name" value="D-Amino Acid Oxidase, subunit A, domain 2"/>
    <property type="match status" value="1"/>
</dbReference>
<dbReference type="GO" id="GO:0008115">
    <property type="term" value="F:sarcosine oxidase activity"/>
    <property type="evidence" value="ECO:0007669"/>
    <property type="project" value="TreeGrafter"/>
</dbReference>
<sequence length="377" mass="41020">MKSVIVVGAGVWGLSLSLRLAETGWRVTLVEQYAPGHVRQASAGHTRLLRSSHGSDEWYARMAWRAREAWLRLGERAGEELLVESGLMWFAYQEDGWESRSAQVLKNLEIPHGLLEPEKAGRRFPSFRGDDLAFVLWEPKAGVLRAREATLAVARLARAAGVTFVRARAVPYGERTGVVADGEVLTADRVVWACGAWLPGLFDVPMTITRQDTFHFAVPRDWTSPPLPAFCDFDLSAYGHGDIGGAGMKVTSDAEGEPYDPETGSRQVTAAGEELARDYLGRRFPALAGAPVLFSQVCQYALTADAEWIIAEAADGVWLLGGDSGHGFKHAPALAEYVADVVDGLAEPDRRFGLHERVPARGLRTSGSPATRRTPSG</sequence>
<dbReference type="GO" id="GO:0050660">
    <property type="term" value="F:flavin adenine dinucleotide binding"/>
    <property type="evidence" value="ECO:0007669"/>
    <property type="project" value="InterPro"/>
</dbReference>
<dbReference type="SUPFAM" id="SSF54373">
    <property type="entry name" value="FAD-linked reductases, C-terminal domain"/>
    <property type="match status" value="1"/>
</dbReference>
<feature type="region of interest" description="Disordered" evidence="5">
    <location>
        <begin position="356"/>
        <end position="377"/>
    </location>
</feature>
<evidence type="ECO:0000313" key="8">
    <source>
        <dbReference type="Proteomes" id="UP000630097"/>
    </source>
</evidence>
<feature type="compositionally biased region" description="Polar residues" evidence="5">
    <location>
        <begin position="365"/>
        <end position="377"/>
    </location>
</feature>
<keyword evidence="2" id="KW-0285">Flavoprotein</keyword>
<dbReference type="Pfam" id="PF01266">
    <property type="entry name" value="DAO"/>
    <property type="match status" value="1"/>
</dbReference>
<proteinExistence type="predicted"/>
<comment type="caution">
    <text evidence="7">The sequence shown here is derived from an EMBL/GenBank/DDBJ whole genome shotgun (WGS) entry which is preliminary data.</text>
</comment>
<evidence type="ECO:0000259" key="6">
    <source>
        <dbReference type="Pfam" id="PF01266"/>
    </source>
</evidence>
<keyword evidence="4" id="KW-0560">Oxidoreductase</keyword>
<evidence type="ECO:0000256" key="1">
    <source>
        <dbReference type="ARBA" id="ARBA00001974"/>
    </source>
</evidence>
<evidence type="ECO:0000256" key="3">
    <source>
        <dbReference type="ARBA" id="ARBA00022827"/>
    </source>
</evidence>
<evidence type="ECO:0000256" key="2">
    <source>
        <dbReference type="ARBA" id="ARBA00022630"/>
    </source>
</evidence>
<dbReference type="PANTHER" id="PTHR10961">
    <property type="entry name" value="PEROXISOMAL SARCOSINE OXIDASE"/>
    <property type="match status" value="1"/>
</dbReference>
<comment type="cofactor">
    <cofactor evidence="1">
        <name>FAD</name>
        <dbReference type="ChEBI" id="CHEBI:57692"/>
    </cofactor>
</comment>
<evidence type="ECO:0000256" key="5">
    <source>
        <dbReference type="SAM" id="MobiDB-lite"/>
    </source>
</evidence>
<reference evidence="7 8" key="1">
    <citation type="submission" date="2021-01" db="EMBL/GenBank/DDBJ databases">
        <title>Whole genome shotgun sequence of Planotetraspora kaengkrachanensis NBRC 104272.</title>
        <authorList>
            <person name="Komaki H."/>
            <person name="Tamura T."/>
        </authorList>
    </citation>
    <scope>NUCLEOTIDE SEQUENCE [LARGE SCALE GENOMIC DNA]</scope>
    <source>
        <strain evidence="7 8">NBRC 104272</strain>
    </source>
</reference>
<organism evidence="7 8">
    <name type="scientific">Planotetraspora kaengkrachanensis</name>
    <dbReference type="NCBI Taxonomy" id="575193"/>
    <lineage>
        <taxon>Bacteria</taxon>
        <taxon>Bacillati</taxon>
        <taxon>Actinomycetota</taxon>
        <taxon>Actinomycetes</taxon>
        <taxon>Streptosporangiales</taxon>
        <taxon>Streptosporangiaceae</taxon>
        <taxon>Planotetraspora</taxon>
    </lineage>
</organism>
<dbReference type="AlphaFoldDB" id="A0A8J3PUM3"/>
<accession>A0A8J3PUM3</accession>
<dbReference type="Gene3D" id="3.50.50.60">
    <property type="entry name" value="FAD/NAD(P)-binding domain"/>
    <property type="match status" value="1"/>
</dbReference>